<dbReference type="Proteomes" id="UP000018896">
    <property type="component" value="Unassembled WGS sequence"/>
</dbReference>
<dbReference type="InterPro" id="IPR036852">
    <property type="entry name" value="Peptidase_S8/S53_dom_sf"/>
</dbReference>
<evidence type="ECO:0000313" key="11">
    <source>
        <dbReference type="EMBL" id="GAE35802.1"/>
    </source>
</evidence>
<feature type="domain" description="Peptidase S8/S53" evidence="10">
    <location>
        <begin position="102"/>
        <end position="221"/>
    </location>
</feature>
<dbReference type="GO" id="GO:0004252">
    <property type="term" value="F:serine-type endopeptidase activity"/>
    <property type="evidence" value="ECO:0007669"/>
    <property type="project" value="InterPro"/>
</dbReference>
<evidence type="ECO:0000256" key="4">
    <source>
        <dbReference type="ARBA" id="ARBA00022525"/>
    </source>
</evidence>
<dbReference type="STRING" id="1236973.JCM9157_2939"/>
<reference evidence="11 12" key="1">
    <citation type="journal article" date="2014" name="Genome Announc.">
        <title>Draft Genome Sequences of Three Alkaliphilic Bacillus Strains, Bacillus wakoensis JCM 9140T, Bacillus akibai JCM 9157T, and Bacillus hemicellulosilyticus JCM 9152T.</title>
        <authorList>
            <person name="Yuki M."/>
            <person name="Oshima K."/>
            <person name="Suda W."/>
            <person name="Oshida Y."/>
            <person name="Kitamura K."/>
            <person name="Iida T."/>
            <person name="Hattori M."/>
            <person name="Ohkuma M."/>
        </authorList>
    </citation>
    <scope>NUCLEOTIDE SEQUENCE [LARGE SCALE GENOMIC DNA]</scope>
    <source>
        <strain evidence="11 12">JCM 9157</strain>
    </source>
</reference>
<gene>
    <name evidence="11" type="ORF">JCM9157_2939</name>
</gene>
<dbReference type="InterPro" id="IPR023827">
    <property type="entry name" value="Peptidase_S8_Asp-AS"/>
</dbReference>
<dbReference type="PRINTS" id="PR00723">
    <property type="entry name" value="SUBTILISIN"/>
</dbReference>
<comment type="similarity">
    <text evidence="3 9">Belongs to the peptidase S8 family.</text>
</comment>
<evidence type="ECO:0000256" key="3">
    <source>
        <dbReference type="ARBA" id="ARBA00011073"/>
    </source>
</evidence>
<keyword evidence="12" id="KW-1185">Reference proteome</keyword>
<organism evidence="11 12">
    <name type="scientific">Halalkalibacter akibai (strain ATCC 43226 / DSM 21942 / CIP 109018 / JCM 9157 / 1139)</name>
    <name type="common">Bacillus akibai</name>
    <dbReference type="NCBI Taxonomy" id="1236973"/>
    <lineage>
        <taxon>Bacteria</taxon>
        <taxon>Bacillati</taxon>
        <taxon>Bacillota</taxon>
        <taxon>Bacilli</taxon>
        <taxon>Bacillales</taxon>
        <taxon>Bacillaceae</taxon>
        <taxon>Halalkalibacter</taxon>
    </lineage>
</organism>
<dbReference type="GO" id="GO:0006508">
    <property type="term" value="P:proteolysis"/>
    <property type="evidence" value="ECO:0007669"/>
    <property type="project" value="UniProtKB-KW"/>
</dbReference>
<evidence type="ECO:0000256" key="5">
    <source>
        <dbReference type="ARBA" id="ARBA00022670"/>
    </source>
</evidence>
<evidence type="ECO:0000259" key="10">
    <source>
        <dbReference type="Pfam" id="PF00082"/>
    </source>
</evidence>
<dbReference type="PANTHER" id="PTHR43806">
    <property type="entry name" value="PEPTIDASE S8"/>
    <property type="match status" value="1"/>
</dbReference>
<keyword evidence="6" id="KW-0378">Hydrolase</keyword>
<comment type="subcellular location">
    <subcellularLocation>
        <location evidence="2">Secreted</location>
    </subcellularLocation>
</comment>
<evidence type="ECO:0000256" key="9">
    <source>
        <dbReference type="PROSITE-ProRule" id="PRU01240"/>
    </source>
</evidence>
<evidence type="ECO:0000256" key="2">
    <source>
        <dbReference type="ARBA" id="ARBA00004613"/>
    </source>
</evidence>
<comment type="caution">
    <text evidence="9">Lacks conserved residue(s) required for the propagation of feature annotation.</text>
</comment>
<protein>
    <submittedName>
        <fullName evidence="11">Subtilisin savinase</fullName>
    </submittedName>
</protein>
<dbReference type="GO" id="GO:0005576">
    <property type="term" value="C:extracellular region"/>
    <property type="evidence" value="ECO:0007669"/>
    <property type="project" value="UniProtKB-SubCell"/>
</dbReference>
<dbReference type="AlphaFoldDB" id="W4QV67"/>
<keyword evidence="8" id="KW-0106">Calcium</keyword>
<dbReference type="InterPro" id="IPR000209">
    <property type="entry name" value="Peptidase_S8/S53_dom"/>
</dbReference>
<comment type="cofactor">
    <cofactor evidence="1">
        <name>Ca(2+)</name>
        <dbReference type="ChEBI" id="CHEBI:29108"/>
    </cofactor>
</comment>
<dbReference type="Pfam" id="PF00082">
    <property type="entry name" value="Peptidase_S8"/>
    <property type="match status" value="1"/>
</dbReference>
<dbReference type="PROSITE" id="PS00137">
    <property type="entry name" value="SUBTILASE_HIS"/>
    <property type="match status" value="1"/>
</dbReference>
<evidence type="ECO:0000256" key="8">
    <source>
        <dbReference type="ARBA" id="ARBA00022837"/>
    </source>
</evidence>
<name>W4QV67_HALA3</name>
<dbReference type="PROSITE" id="PS00136">
    <property type="entry name" value="SUBTILASE_ASP"/>
    <property type="match status" value="1"/>
</dbReference>
<dbReference type="Gene3D" id="3.30.70.80">
    <property type="entry name" value="Peptidase S8 propeptide/proteinase inhibitor I9"/>
    <property type="match status" value="1"/>
</dbReference>
<proteinExistence type="inferred from homology"/>
<sequence>MDEQQKVRIQTLETDTTRVIVSFKDQIVEQVVEESAGEIIEVMDTVPVLTANIPTDELNDLEENPQVEHVEEDQVIMIQNEQVSWGMNRISVGSAWNSALTGKGVSVAVIDTGIDRNHQDLKVVGGVSTVDYTDSYHDDNGHGTHVAGIIAALHNGIGIRGVAPDIELFSVKALDETGAGYVSDIVSAIDWSIRNNIDIINLSIGMPRHSHSLETIVNRAYERGAY</sequence>
<dbReference type="SUPFAM" id="SSF54897">
    <property type="entry name" value="Protease propeptides/inhibitors"/>
    <property type="match status" value="1"/>
</dbReference>
<dbReference type="Gene3D" id="3.40.50.200">
    <property type="entry name" value="Peptidase S8/S53 domain"/>
    <property type="match status" value="1"/>
</dbReference>
<dbReference type="eggNOG" id="COG1404">
    <property type="taxonomic scope" value="Bacteria"/>
</dbReference>
<dbReference type="InterPro" id="IPR015500">
    <property type="entry name" value="Peptidase_S8_subtilisin-rel"/>
</dbReference>
<keyword evidence="7" id="KW-0720">Serine protease</keyword>
<accession>W4QV67</accession>
<dbReference type="PANTHER" id="PTHR43806:SF11">
    <property type="entry name" value="CEREVISIN-RELATED"/>
    <property type="match status" value="1"/>
</dbReference>
<dbReference type="PROSITE" id="PS51892">
    <property type="entry name" value="SUBTILASE"/>
    <property type="match status" value="1"/>
</dbReference>
<comment type="caution">
    <text evidence="11">The sequence shown here is derived from an EMBL/GenBank/DDBJ whole genome shotgun (WGS) entry which is preliminary data.</text>
</comment>
<dbReference type="EMBL" id="BAUV01000023">
    <property type="protein sequence ID" value="GAE35802.1"/>
    <property type="molecule type" value="Genomic_DNA"/>
</dbReference>
<evidence type="ECO:0000256" key="1">
    <source>
        <dbReference type="ARBA" id="ARBA00001913"/>
    </source>
</evidence>
<dbReference type="InterPro" id="IPR037045">
    <property type="entry name" value="S8pro/Inhibitor_I9_sf"/>
</dbReference>
<dbReference type="SUPFAM" id="SSF52743">
    <property type="entry name" value="Subtilisin-like"/>
    <property type="match status" value="1"/>
</dbReference>
<dbReference type="InterPro" id="IPR022398">
    <property type="entry name" value="Peptidase_S8_His-AS"/>
</dbReference>
<dbReference type="InterPro" id="IPR050131">
    <property type="entry name" value="Peptidase_S8_subtilisin-like"/>
</dbReference>
<evidence type="ECO:0000256" key="7">
    <source>
        <dbReference type="ARBA" id="ARBA00022825"/>
    </source>
</evidence>
<evidence type="ECO:0000313" key="12">
    <source>
        <dbReference type="Proteomes" id="UP000018896"/>
    </source>
</evidence>
<evidence type="ECO:0000256" key="6">
    <source>
        <dbReference type="ARBA" id="ARBA00022801"/>
    </source>
</evidence>
<keyword evidence="4" id="KW-0964">Secreted</keyword>
<keyword evidence="5" id="KW-0645">Protease</keyword>